<reference evidence="1" key="1">
    <citation type="submission" date="2022-10" db="EMBL/GenBank/DDBJ databases">
        <authorList>
            <person name="Kim H.S."/>
            <person name="Kim J.-S."/>
            <person name="Suh M.K."/>
            <person name="Eom M.K."/>
            <person name="Lee J.-S."/>
        </authorList>
    </citation>
    <scope>NUCLEOTIDE SEQUENCE</scope>
    <source>
        <strain evidence="1">LIP-5</strain>
    </source>
</reference>
<accession>A0AAE3IPM0</accession>
<keyword evidence="2" id="KW-1185">Reference proteome</keyword>
<dbReference type="Proteomes" id="UP001209317">
    <property type="component" value="Unassembled WGS sequence"/>
</dbReference>
<dbReference type="RefSeq" id="WP_263038234.1">
    <property type="nucleotide sequence ID" value="NZ_JAOTPL010000013.1"/>
</dbReference>
<dbReference type="EMBL" id="JAOTPL010000013">
    <property type="protein sequence ID" value="MCU7694748.1"/>
    <property type="molecule type" value="Genomic_DNA"/>
</dbReference>
<comment type="caution">
    <text evidence="1">The sequence shown here is derived from an EMBL/GenBank/DDBJ whole genome shotgun (WGS) entry which is preliminary data.</text>
</comment>
<evidence type="ECO:0000313" key="1">
    <source>
        <dbReference type="EMBL" id="MCU7694748.1"/>
    </source>
</evidence>
<gene>
    <name evidence="1" type="ORF">OD355_09500</name>
</gene>
<evidence type="ECO:0000313" key="2">
    <source>
        <dbReference type="Proteomes" id="UP001209317"/>
    </source>
</evidence>
<name>A0AAE3IPM0_9BACT</name>
<proteinExistence type="predicted"/>
<protein>
    <submittedName>
        <fullName evidence="1">Uncharacterized protein</fullName>
    </submittedName>
</protein>
<sequence length="56" mass="6571">MENFLQTQFTNNKLNAEDRTIALSDKTIRNQCLSLGNYEINEYTKIGIFEIELNEE</sequence>
<dbReference type="AlphaFoldDB" id="A0AAE3IPM0"/>
<organism evidence="1 2">
    <name type="scientific">Haoranjiania flava</name>
    <dbReference type="NCBI Taxonomy" id="1856322"/>
    <lineage>
        <taxon>Bacteria</taxon>
        <taxon>Pseudomonadati</taxon>
        <taxon>Bacteroidota</taxon>
        <taxon>Chitinophagia</taxon>
        <taxon>Chitinophagales</taxon>
        <taxon>Chitinophagaceae</taxon>
        <taxon>Haoranjiania</taxon>
    </lineage>
</organism>